<reference evidence="3" key="1">
    <citation type="journal article" date="2020" name="Nature">
        <title>Giant virus diversity and host interactions through global metagenomics.</title>
        <authorList>
            <person name="Schulz F."/>
            <person name="Roux S."/>
            <person name="Paez-Espino D."/>
            <person name="Jungbluth S."/>
            <person name="Walsh D.A."/>
            <person name="Denef V.J."/>
            <person name="McMahon K.D."/>
            <person name="Konstantinidis K.T."/>
            <person name="Eloe-Fadrosh E.A."/>
            <person name="Kyrpides N.C."/>
            <person name="Woyke T."/>
        </authorList>
    </citation>
    <scope>NUCLEOTIDE SEQUENCE</scope>
    <source>
        <strain evidence="3">GVMAG-M-3300017989-17</strain>
    </source>
</reference>
<organism evidence="3">
    <name type="scientific">viral metagenome</name>
    <dbReference type="NCBI Taxonomy" id="1070528"/>
    <lineage>
        <taxon>unclassified sequences</taxon>
        <taxon>metagenomes</taxon>
        <taxon>organismal metagenomes</taxon>
    </lineage>
</organism>
<sequence length="194" mass="22540">MLKQLAPWILAGAGLLILVIIVQYNVDKRKALAAQQEAPQVAAQVQVIPAGFPYSQQMTDYCLQAAQQGWTPENCAPFYEYAQLYYPEFSPYLSSYWPWYYQNYYEPYYNDSWWWPASYGFWSGGCRGGRCHRRRHHRRRSRRGRHSRRSRMGGRRSRSRMGGRRSRSRMGGRRSGGGSRSRGGGRRGGGGRRR</sequence>
<evidence type="ECO:0000256" key="1">
    <source>
        <dbReference type="SAM" id="MobiDB-lite"/>
    </source>
</evidence>
<name>A0A6C0BME1_9ZZZZ</name>
<dbReference type="EMBL" id="MN739202">
    <property type="protein sequence ID" value="QHS93356.1"/>
    <property type="molecule type" value="Genomic_DNA"/>
</dbReference>
<protein>
    <submittedName>
        <fullName evidence="3">Uncharacterized protein</fullName>
    </submittedName>
</protein>
<keyword evidence="2" id="KW-0472">Membrane</keyword>
<keyword evidence="2" id="KW-1133">Transmembrane helix</keyword>
<feature type="compositionally biased region" description="Basic residues" evidence="1">
    <location>
        <begin position="129"/>
        <end position="172"/>
    </location>
</feature>
<proteinExistence type="predicted"/>
<feature type="region of interest" description="Disordered" evidence="1">
    <location>
        <begin position="129"/>
        <end position="194"/>
    </location>
</feature>
<keyword evidence="2" id="KW-0812">Transmembrane</keyword>
<dbReference type="AlphaFoldDB" id="A0A6C0BME1"/>
<feature type="transmembrane region" description="Helical" evidence="2">
    <location>
        <begin position="6"/>
        <end position="26"/>
    </location>
</feature>
<evidence type="ECO:0000256" key="2">
    <source>
        <dbReference type="SAM" id="Phobius"/>
    </source>
</evidence>
<evidence type="ECO:0000313" key="3">
    <source>
        <dbReference type="EMBL" id="QHS93356.1"/>
    </source>
</evidence>
<feature type="compositionally biased region" description="Basic residues" evidence="1">
    <location>
        <begin position="183"/>
        <end position="194"/>
    </location>
</feature>
<accession>A0A6C0BME1</accession>
<feature type="compositionally biased region" description="Gly residues" evidence="1">
    <location>
        <begin position="173"/>
        <end position="182"/>
    </location>
</feature>